<name>A0A6C0H555_9ZZZZ</name>
<accession>A0A6C0H555</accession>
<organism evidence="1">
    <name type="scientific">viral metagenome</name>
    <dbReference type="NCBI Taxonomy" id="1070528"/>
    <lineage>
        <taxon>unclassified sequences</taxon>
        <taxon>metagenomes</taxon>
        <taxon>organismal metagenomes</taxon>
    </lineage>
</organism>
<sequence length="151" mass="17670">MKNQITFNITYIYNLAEFSFGNLPSQMIIEIFKDGRPFSHFIEKWLSLNFELIHIGGCKAYDFVDENEESIKYDQKTFTSRGCKFMPSNMIGEGRKFDKEIFETKAQNLNYIIVSNVNFPEIKIKFVKGTDLLINYPNGTIPSKDFIKFFN</sequence>
<dbReference type="AlphaFoldDB" id="A0A6C0H555"/>
<dbReference type="EMBL" id="MN739868">
    <property type="protein sequence ID" value="QHT75346.1"/>
    <property type="molecule type" value="Genomic_DNA"/>
</dbReference>
<proteinExistence type="predicted"/>
<reference evidence="1" key="1">
    <citation type="journal article" date="2020" name="Nature">
        <title>Giant virus diversity and host interactions through global metagenomics.</title>
        <authorList>
            <person name="Schulz F."/>
            <person name="Roux S."/>
            <person name="Paez-Espino D."/>
            <person name="Jungbluth S."/>
            <person name="Walsh D.A."/>
            <person name="Denef V.J."/>
            <person name="McMahon K.D."/>
            <person name="Konstantinidis K.T."/>
            <person name="Eloe-Fadrosh E.A."/>
            <person name="Kyrpides N.C."/>
            <person name="Woyke T."/>
        </authorList>
    </citation>
    <scope>NUCLEOTIDE SEQUENCE</scope>
    <source>
        <strain evidence="1">GVMAG-M-3300023179-63</strain>
    </source>
</reference>
<evidence type="ECO:0000313" key="1">
    <source>
        <dbReference type="EMBL" id="QHT75346.1"/>
    </source>
</evidence>
<protein>
    <submittedName>
        <fullName evidence="1">Uncharacterized protein</fullName>
    </submittedName>
</protein>